<dbReference type="PRINTS" id="PR00038">
    <property type="entry name" value="HTHLUXR"/>
</dbReference>
<dbReference type="PATRIC" id="fig|42234.21.peg.7153"/>
<evidence type="ECO:0000256" key="5">
    <source>
        <dbReference type="PROSITE-ProRule" id="PRU00169"/>
    </source>
</evidence>
<evidence type="ECO:0000259" key="6">
    <source>
        <dbReference type="PROSITE" id="PS50043"/>
    </source>
</evidence>
<dbReference type="EMBL" id="JPPY01000193">
    <property type="protein sequence ID" value="KND27955.1"/>
    <property type="molecule type" value="Genomic_DNA"/>
</dbReference>
<dbReference type="RefSeq" id="WP_050374128.1">
    <property type="nucleotide sequence ID" value="NZ_KQ257831.1"/>
</dbReference>
<protein>
    <submittedName>
        <fullName evidence="8">LuxR family transcriptional regulator</fullName>
    </submittedName>
</protein>
<dbReference type="AlphaFoldDB" id="A0A0L0JR84"/>
<dbReference type="SUPFAM" id="SSF46894">
    <property type="entry name" value="C-terminal effector domain of the bipartite response regulators"/>
    <property type="match status" value="1"/>
</dbReference>
<evidence type="ECO:0000313" key="9">
    <source>
        <dbReference type="Proteomes" id="UP000037151"/>
    </source>
</evidence>
<dbReference type="CDD" id="cd17535">
    <property type="entry name" value="REC_NarL-like"/>
    <property type="match status" value="1"/>
</dbReference>
<gene>
    <name evidence="8" type="ORF">IQ63_34725</name>
</gene>
<evidence type="ECO:0000256" key="4">
    <source>
        <dbReference type="ARBA" id="ARBA00023163"/>
    </source>
</evidence>
<feature type="domain" description="Response regulatory" evidence="7">
    <location>
        <begin position="4"/>
        <end position="120"/>
    </location>
</feature>
<evidence type="ECO:0000259" key="7">
    <source>
        <dbReference type="PROSITE" id="PS50110"/>
    </source>
</evidence>
<dbReference type="InterPro" id="IPR011006">
    <property type="entry name" value="CheY-like_superfamily"/>
</dbReference>
<dbReference type="PANTHER" id="PTHR43214">
    <property type="entry name" value="TWO-COMPONENT RESPONSE REGULATOR"/>
    <property type="match status" value="1"/>
</dbReference>
<reference evidence="9" key="1">
    <citation type="submission" date="2014-07" db="EMBL/GenBank/DDBJ databases">
        <title>Genome sequencing of plant-pathogenic Streptomyces species.</title>
        <authorList>
            <person name="Harrison J."/>
            <person name="Sapp M."/>
            <person name="Thwaites R."/>
            <person name="Studholme D.J."/>
        </authorList>
    </citation>
    <scope>NUCLEOTIDE SEQUENCE [LARGE SCALE GENOMIC DNA]</scope>
    <source>
        <strain evidence="9">NCPPB 4445</strain>
    </source>
</reference>
<dbReference type="Pfam" id="PF00072">
    <property type="entry name" value="Response_reg"/>
    <property type="match status" value="1"/>
</dbReference>
<dbReference type="PROSITE" id="PS50043">
    <property type="entry name" value="HTH_LUXR_2"/>
    <property type="match status" value="1"/>
</dbReference>
<dbReference type="Proteomes" id="UP000037151">
    <property type="component" value="Unassembled WGS sequence"/>
</dbReference>
<evidence type="ECO:0000313" key="8">
    <source>
        <dbReference type="EMBL" id="KND27955.1"/>
    </source>
</evidence>
<dbReference type="GO" id="GO:0003677">
    <property type="term" value="F:DNA binding"/>
    <property type="evidence" value="ECO:0007669"/>
    <property type="project" value="UniProtKB-KW"/>
</dbReference>
<keyword evidence="1 5" id="KW-0597">Phosphoprotein</keyword>
<dbReference type="InterPro" id="IPR058245">
    <property type="entry name" value="NreC/VraR/RcsB-like_REC"/>
</dbReference>
<dbReference type="CDD" id="cd06170">
    <property type="entry name" value="LuxR_C_like"/>
    <property type="match status" value="1"/>
</dbReference>
<name>A0A0L0JR84_9ACTN</name>
<dbReference type="SMART" id="SM00421">
    <property type="entry name" value="HTH_LUXR"/>
    <property type="match status" value="1"/>
</dbReference>
<evidence type="ECO:0000256" key="2">
    <source>
        <dbReference type="ARBA" id="ARBA00023015"/>
    </source>
</evidence>
<accession>A0A0L0JR84</accession>
<dbReference type="OrthoDB" id="3524606at2"/>
<feature type="domain" description="HTH luxR-type" evidence="6">
    <location>
        <begin position="146"/>
        <end position="211"/>
    </location>
</feature>
<dbReference type="PROSITE" id="PS50110">
    <property type="entry name" value="RESPONSE_REGULATORY"/>
    <property type="match status" value="1"/>
</dbReference>
<feature type="modified residue" description="4-aspartylphosphate" evidence="5">
    <location>
        <position position="55"/>
    </location>
</feature>
<dbReference type="InterPro" id="IPR039420">
    <property type="entry name" value="WalR-like"/>
</dbReference>
<sequence>MAIRVTVADDQAVVRAGIAAILDAEPDLCVVGQAADGDTAVELALSARPDVALMDVRMPGIGGLAATAAITERSPSTRVLVLTTFGLDEYLFAALRAGAAGFLLKDAEPERVIDAVRVVHGGAALLDPAVTRRLIDRFTDGPGPLDTSRLDRLTARETEVLRQVARGLSNAEIAGVLGVSAPTVKDHVSVVLGKLGVRDRVQATIAAYETGLIRPGDGATPP</sequence>
<dbReference type="InterPro" id="IPR001789">
    <property type="entry name" value="Sig_transdc_resp-reg_receiver"/>
</dbReference>
<dbReference type="InterPro" id="IPR016032">
    <property type="entry name" value="Sig_transdc_resp-reg_C-effctor"/>
</dbReference>
<dbReference type="Gene3D" id="3.40.50.2300">
    <property type="match status" value="1"/>
</dbReference>
<keyword evidence="4" id="KW-0804">Transcription</keyword>
<keyword evidence="2" id="KW-0805">Transcription regulation</keyword>
<proteinExistence type="predicted"/>
<dbReference type="SMART" id="SM00448">
    <property type="entry name" value="REC"/>
    <property type="match status" value="1"/>
</dbReference>
<keyword evidence="3" id="KW-0238">DNA-binding</keyword>
<organism evidence="8 9">
    <name type="scientific">Streptomyces acidiscabies</name>
    <dbReference type="NCBI Taxonomy" id="42234"/>
    <lineage>
        <taxon>Bacteria</taxon>
        <taxon>Bacillati</taxon>
        <taxon>Actinomycetota</taxon>
        <taxon>Actinomycetes</taxon>
        <taxon>Kitasatosporales</taxon>
        <taxon>Streptomycetaceae</taxon>
        <taxon>Streptomyces</taxon>
    </lineage>
</organism>
<dbReference type="PANTHER" id="PTHR43214:SF24">
    <property type="entry name" value="TRANSCRIPTIONAL REGULATORY PROTEIN NARL-RELATED"/>
    <property type="match status" value="1"/>
</dbReference>
<dbReference type="GO" id="GO:0006355">
    <property type="term" value="P:regulation of DNA-templated transcription"/>
    <property type="evidence" value="ECO:0007669"/>
    <property type="project" value="InterPro"/>
</dbReference>
<comment type="caution">
    <text evidence="8">The sequence shown here is derived from an EMBL/GenBank/DDBJ whole genome shotgun (WGS) entry which is preliminary data.</text>
</comment>
<dbReference type="GO" id="GO:0000160">
    <property type="term" value="P:phosphorelay signal transduction system"/>
    <property type="evidence" value="ECO:0007669"/>
    <property type="project" value="InterPro"/>
</dbReference>
<dbReference type="Pfam" id="PF00196">
    <property type="entry name" value="GerE"/>
    <property type="match status" value="1"/>
</dbReference>
<dbReference type="InterPro" id="IPR000792">
    <property type="entry name" value="Tscrpt_reg_LuxR_C"/>
</dbReference>
<evidence type="ECO:0000256" key="1">
    <source>
        <dbReference type="ARBA" id="ARBA00022553"/>
    </source>
</evidence>
<dbReference type="SUPFAM" id="SSF52172">
    <property type="entry name" value="CheY-like"/>
    <property type="match status" value="1"/>
</dbReference>
<evidence type="ECO:0000256" key="3">
    <source>
        <dbReference type="ARBA" id="ARBA00023125"/>
    </source>
</evidence>